<dbReference type="GO" id="GO:0004519">
    <property type="term" value="F:endonuclease activity"/>
    <property type="evidence" value="ECO:0007669"/>
    <property type="project" value="UniProtKB-KW"/>
</dbReference>
<accession>A0A0U1ZVM7</accession>
<dbReference type="RefSeq" id="YP_009275912.1">
    <property type="nucleotide sequence ID" value="NC_030933.1"/>
</dbReference>
<dbReference type="EMBL" id="KP881332">
    <property type="protein sequence ID" value="AKA61406.1"/>
    <property type="molecule type" value="Genomic_DNA"/>
</dbReference>
<organism evidence="5 6">
    <name type="scientific">Staphylococcus phage Stau2</name>
    <dbReference type="NCBI Taxonomy" id="1200862"/>
    <lineage>
        <taxon>Viruses</taxon>
        <taxon>Duplodnaviria</taxon>
        <taxon>Heunggongvirae</taxon>
        <taxon>Uroviricota</taxon>
        <taxon>Caudoviricetes</taxon>
        <taxon>Herelleviridae</taxon>
        <taxon>Twortvirinae</taxon>
        <taxon>Silviavirus</taxon>
        <taxon>Silviavirus stau2</taxon>
    </lineage>
</organism>
<dbReference type="Pfam" id="PF00565">
    <property type="entry name" value="SNase"/>
    <property type="match status" value="1"/>
</dbReference>
<evidence type="ECO:0000259" key="4">
    <source>
        <dbReference type="PROSITE" id="PS50830"/>
    </source>
</evidence>
<evidence type="ECO:0000256" key="3">
    <source>
        <dbReference type="ARBA" id="ARBA00022801"/>
    </source>
</evidence>
<dbReference type="PANTHER" id="PTHR12302">
    <property type="entry name" value="EBNA2 BINDING PROTEIN P100"/>
    <property type="match status" value="1"/>
</dbReference>
<evidence type="ECO:0000256" key="1">
    <source>
        <dbReference type="ARBA" id="ARBA00022722"/>
    </source>
</evidence>
<dbReference type="SMART" id="SM00318">
    <property type="entry name" value="SNc"/>
    <property type="match status" value="1"/>
</dbReference>
<proteinExistence type="predicted"/>
<evidence type="ECO:0000313" key="5">
    <source>
        <dbReference type="EMBL" id="AKA61406.1"/>
    </source>
</evidence>
<dbReference type="KEGG" id="vg:28802368"/>
<dbReference type="Gene3D" id="2.40.50.90">
    <property type="match status" value="1"/>
</dbReference>
<keyword evidence="2" id="KW-0255">Endonuclease</keyword>
<dbReference type="GO" id="GO:0016787">
    <property type="term" value="F:hydrolase activity"/>
    <property type="evidence" value="ECO:0007669"/>
    <property type="project" value="UniProtKB-KW"/>
</dbReference>
<dbReference type="PROSITE" id="PS50830">
    <property type="entry name" value="TNASE_3"/>
    <property type="match status" value="1"/>
</dbReference>
<evidence type="ECO:0000256" key="2">
    <source>
        <dbReference type="ARBA" id="ARBA00022759"/>
    </source>
</evidence>
<reference evidence="5 6" key="1">
    <citation type="journal article" date="2016" name="Virus Genes">
        <title>Genomic analysis of Staphylococcus phage Stau2 isolated from medical specimen.</title>
        <authorList>
            <person name="Hsieh S.E."/>
            <person name="Tseng Y.H."/>
            <person name="Lo H.H."/>
            <person name="Chen S.T."/>
            <person name="Wu C.N."/>
        </authorList>
    </citation>
    <scope>NUCLEOTIDE SEQUENCE [LARGE SCALE GENOMIC DNA]</scope>
</reference>
<sequence>MMTEDNLYLFKAHVDKVVDGDTIHVTIDHGMRTYSEQRIRLLGVDTPEKKQNNYQEDKEFTTTMLEGKDVLIQTYKDDSFGRYLAKVFYKENKEYKNISEELIKKGLLKEKSKWNKELDKQ</sequence>
<dbReference type="InterPro" id="IPR035437">
    <property type="entry name" value="SNase_OB-fold_sf"/>
</dbReference>
<dbReference type="PANTHER" id="PTHR12302:SF3">
    <property type="entry name" value="SERINE_THREONINE-PROTEIN KINASE 31"/>
    <property type="match status" value="1"/>
</dbReference>
<dbReference type="GeneID" id="28802368"/>
<keyword evidence="6" id="KW-1185">Reference proteome</keyword>
<keyword evidence="1" id="KW-0540">Nuclease</keyword>
<dbReference type="InterPro" id="IPR016071">
    <property type="entry name" value="Staphylococal_nuclease_OB-fold"/>
</dbReference>
<evidence type="ECO:0000313" key="6">
    <source>
        <dbReference type="Proteomes" id="UP000207597"/>
    </source>
</evidence>
<dbReference type="SUPFAM" id="SSF50199">
    <property type="entry name" value="Staphylococcal nuclease"/>
    <property type="match status" value="1"/>
</dbReference>
<gene>
    <name evidence="5" type="ORF">Stau2_155</name>
</gene>
<name>A0A0U1ZVM7_9CAUD</name>
<dbReference type="Proteomes" id="UP000207597">
    <property type="component" value="Segment"/>
</dbReference>
<feature type="domain" description="TNase-like" evidence="4">
    <location>
        <begin position="8"/>
        <end position="107"/>
    </location>
</feature>
<keyword evidence="3" id="KW-0378">Hydrolase</keyword>
<protein>
    <submittedName>
        <fullName evidence="5">Nuclease</fullName>
    </submittedName>
</protein>